<accession>A0A1N6L987</accession>
<organism evidence="1 2">
    <name type="scientific">Paraburkholderia phenazinium</name>
    <dbReference type="NCBI Taxonomy" id="60549"/>
    <lineage>
        <taxon>Bacteria</taxon>
        <taxon>Pseudomonadati</taxon>
        <taxon>Pseudomonadota</taxon>
        <taxon>Betaproteobacteria</taxon>
        <taxon>Burkholderiales</taxon>
        <taxon>Burkholderiaceae</taxon>
        <taxon>Paraburkholderia</taxon>
    </lineage>
</organism>
<name>A0A1N6L987_9BURK</name>
<proteinExistence type="predicted"/>
<protein>
    <submittedName>
        <fullName evidence="1">Uncharacterized protein</fullName>
    </submittedName>
</protein>
<keyword evidence="2" id="KW-1185">Reference proteome</keyword>
<evidence type="ECO:0000313" key="2">
    <source>
        <dbReference type="Proteomes" id="UP000185151"/>
    </source>
</evidence>
<dbReference type="AlphaFoldDB" id="A0A1N6L987"/>
<dbReference type="Proteomes" id="UP000185151">
    <property type="component" value="Unassembled WGS sequence"/>
</dbReference>
<evidence type="ECO:0000313" key="1">
    <source>
        <dbReference type="EMBL" id="SIO65295.1"/>
    </source>
</evidence>
<reference evidence="1 2" key="1">
    <citation type="submission" date="2016-11" db="EMBL/GenBank/DDBJ databases">
        <authorList>
            <person name="Jaros S."/>
            <person name="Januszkiewicz K."/>
            <person name="Wedrychowicz H."/>
        </authorList>
    </citation>
    <scope>NUCLEOTIDE SEQUENCE [LARGE SCALE GENOMIC DNA]</scope>
    <source>
        <strain evidence="1 2">GAS95</strain>
    </source>
</reference>
<dbReference type="EMBL" id="FSRU01000002">
    <property type="protein sequence ID" value="SIO65295.1"/>
    <property type="molecule type" value="Genomic_DNA"/>
</dbReference>
<gene>
    <name evidence="1" type="ORF">SAMN05444165_6750</name>
</gene>
<sequence>MTDLRSSDPSILGVSPRWPSRKIVVKWLEKSNPRPIDDLLEYNSRSDAENTLNIPPNSTYGPVGSLLRTNAELLALTGRPWEPAMLNATGFQMFGTKLYFFWHVKFRSLYPEHPRPLRMMSWESMTEVMAMTFILGRVQEGTYQGYLTHAALNRKYQLQLSYEERHRRVHAFMLRLFADWRGDVGHEWPAFAYSEPVYEGILERWREPDADVLTPWLIAACDRHTHESQRDSESKFYDCSAFPRTPLEILLLFRLRELVGLQNPDLCHPLMESPFDALPEAQPPYAPDDLVRGTLTRVREDWTDFDRFVSLEALGAS</sequence>